<dbReference type="EMBL" id="JAOQKJ010000001">
    <property type="protein sequence ID" value="MCU6743156.1"/>
    <property type="molecule type" value="Genomic_DNA"/>
</dbReference>
<evidence type="ECO:0000256" key="2">
    <source>
        <dbReference type="ARBA" id="ARBA00023015"/>
    </source>
</evidence>
<evidence type="ECO:0000256" key="6">
    <source>
        <dbReference type="SAM" id="Coils"/>
    </source>
</evidence>
<comment type="function">
    <text evidence="5">Negative regulator of class I heat shock genes (grpE-dnaK-dnaJ and groELS operons). Prevents heat-shock induction of these operons.</text>
</comment>
<gene>
    <name evidence="5 8" type="primary">hrcA</name>
    <name evidence="8" type="ORF">OCV77_01315</name>
</gene>
<dbReference type="SUPFAM" id="SSF46785">
    <property type="entry name" value="Winged helix' DNA-binding domain"/>
    <property type="match status" value="1"/>
</dbReference>
<dbReference type="InterPro" id="IPR002571">
    <property type="entry name" value="HrcA"/>
</dbReference>
<evidence type="ECO:0000256" key="5">
    <source>
        <dbReference type="HAMAP-Rule" id="MF_00081"/>
    </source>
</evidence>
<evidence type="ECO:0000313" key="9">
    <source>
        <dbReference type="Proteomes" id="UP001652432"/>
    </source>
</evidence>
<comment type="similarity">
    <text evidence="5">Belongs to the HrcA family.</text>
</comment>
<proteinExistence type="inferred from homology"/>
<dbReference type="SUPFAM" id="SSF55781">
    <property type="entry name" value="GAF domain-like"/>
    <property type="match status" value="1"/>
</dbReference>
<dbReference type="PANTHER" id="PTHR34824:SF1">
    <property type="entry name" value="HEAT-INDUCIBLE TRANSCRIPTION REPRESSOR HRCA"/>
    <property type="match status" value="1"/>
</dbReference>
<feature type="domain" description="Heat-inducible transcription repressor HrcA C-terminal" evidence="7">
    <location>
        <begin position="102"/>
        <end position="325"/>
    </location>
</feature>
<accession>A0ABT2SZQ4</accession>
<reference evidence="8 9" key="1">
    <citation type="journal article" date="2021" name="ISME Commun">
        <title>Automated analysis of genomic sequences facilitates high-throughput and comprehensive description of bacteria.</title>
        <authorList>
            <person name="Hitch T.C.A."/>
        </authorList>
    </citation>
    <scope>NUCLEOTIDE SEQUENCE [LARGE SCALE GENOMIC DNA]</scope>
    <source>
        <strain evidence="8 9">Sanger_18</strain>
    </source>
</reference>
<keyword evidence="6" id="KW-0175">Coiled coil</keyword>
<keyword evidence="1 5" id="KW-0678">Repressor</keyword>
<keyword evidence="9" id="KW-1185">Reference proteome</keyword>
<name>A0ABT2SZQ4_9FIRM</name>
<keyword evidence="4 5" id="KW-0804">Transcription</keyword>
<dbReference type="Gene3D" id="1.10.10.10">
    <property type="entry name" value="Winged helix-like DNA-binding domain superfamily/Winged helix DNA-binding domain"/>
    <property type="match status" value="1"/>
</dbReference>
<keyword evidence="2 5" id="KW-0805">Transcription regulation</keyword>
<dbReference type="Proteomes" id="UP001652432">
    <property type="component" value="Unassembled WGS sequence"/>
</dbReference>
<comment type="caution">
    <text evidence="8">The sequence shown here is derived from an EMBL/GenBank/DDBJ whole genome shotgun (WGS) entry which is preliminary data.</text>
</comment>
<dbReference type="Pfam" id="PF01628">
    <property type="entry name" value="HrcA"/>
    <property type="match status" value="1"/>
</dbReference>
<organism evidence="8 9">
    <name type="scientific">Suilimivivens aceti</name>
    <dbReference type="NCBI Taxonomy" id="2981774"/>
    <lineage>
        <taxon>Bacteria</taxon>
        <taxon>Bacillati</taxon>
        <taxon>Bacillota</taxon>
        <taxon>Clostridia</taxon>
        <taxon>Lachnospirales</taxon>
        <taxon>Lachnospiraceae</taxon>
        <taxon>Suilimivivens</taxon>
    </lineage>
</organism>
<dbReference type="InterPro" id="IPR023120">
    <property type="entry name" value="WHTH_transcript_rep_HrcA_IDD"/>
</dbReference>
<evidence type="ECO:0000313" key="8">
    <source>
        <dbReference type="EMBL" id="MCU6743156.1"/>
    </source>
</evidence>
<dbReference type="Gene3D" id="3.30.390.60">
    <property type="entry name" value="Heat-inducible transcription repressor hrca homolog, domain 3"/>
    <property type="match status" value="1"/>
</dbReference>
<dbReference type="PIRSF" id="PIRSF005485">
    <property type="entry name" value="HrcA"/>
    <property type="match status" value="1"/>
</dbReference>
<dbReference type="NCBIfam" id="TIGR00331">
    <property type="entry name" value="hrcA"/>
    <property type="match status" value="1"/>
</dbReference>
<dbReference type="InterPro" id="IPR021153">
    <property type="entry name" value="HrcA_C"/>
</dbReference>
<dbReference type="InterPro" id="IPR029016">
    <property type="entry name" value="GAF-like_dom_sf"/>
</dbReference>
<evidence type="ECO:0000256" key="4">
    <source>
        <dbReference type="ARBA" id="ARBA00023163"/>
    </source>
</evidence>
<dbReference type="HAMAP" id="MF_00081">
    <property type="entry name" value="HrcA"/>
    <property type="match status" value="1"/>
</dbReference>
<dbReference type="Gene3D" id="3.30.450.40">
    <property type="match status" value="1"/>
</dbReference>
<dbReference type="PANTHER" id="PTHR34824">
    <property type="entry name" value="HEAT-INDUCIBLE TRANSCRIPTION REPRESSOR HRCA"/>
    <property type="match status" value="1"/>
</dbReference>
<evidence type="ECO:0000256" key="1">
    <source>
        <dbReference type="ARBA" id="ARBA00022491"/>
    </source>
</evidence>
<sequence>MQLDDRKIKIMQAIIRNYLETGEPVGSRTISKYTDLNLSSATIRNEMADLEEMGYILQPHTSAGRIPSDKGYRLYVDTMMEKKDKELEELKELILEKEDKMDNLLKQVAKLLAVNTNYASMISAPAVHKNKIKFLQLSRVDKNQLLAVIVMEGNMIKNNILPVAEELDDETLLKLNILLNTHLSGLAPEEINLPMITRMKQQAGIHSTIVGDVVDALAEGIKEEEDLEIYTSGANNIFRYPELADQQKASELINTFEEKDKLTELVQDSLSDNNETGIQVYIGNETQIQSMQDCSVVTATYELGEGMRGTIGIIGPKRMDYDKVIGTLKTITHQLDELYNKKT</sequence>
<feature type="coiled-coil region" evidence="6">
    <location>
        <begin position="76"/>
        <end position="114"/>
    </location>
</feature>
<protein>
    <recommendedName>
        <fullName evidence="5">Heat-inducible transcription repressor HrcA</fullName>
    </recommendedName>
</protein>
<dbReference type="InterPro" id="IPR036390">
    <property type="entry name" value="WH_DNA-bd_sf"/>
</dbReference>
<keyword evidence="3 5" id="KW-0346">Stress response</keyword>
<evidence type="ECO:0000259" key="7">
    <source>
        <dbReference type="Pfam" id="PF01628"/>
    </source>
</evidence>
<dbReference type="InterPro" id="IPR036388">
    <property type="entry name" value="WH-like_DNA-bd_sf"/>
</dbReference>
<evidence type="ECO:0000256" key="3">
    <source>
        <dbReference type="ARBA" id="ARBA00023016"/>
    </source>
</evidence>